<keyword evidence="4" id="KW-1185">Reference proteome</keyword>
<comment type="caution">
    <text evidence="3">The sequence shown here is derived from an EMBL/GenBank/DDBJ whole genome shotgun (WGS) entry which is preliminary data.</text>
</comment>
<organism evidence="3 4">
    <name type="scientific">Cytospora paraplurivora</name>
    <dbReference type="NCBI Taxonomy" id="2898453"/>
    <lineage>
        <taxon>Eukaryota</taxon>
        <taxon>Fungi</taxon>
        <taxon>Dikarya</taxon>
        <taxon>Ascomycota</taxon>
        <taxon>Pezizomycotina</taxon>
        <taxon>Sordariomycetes</taxon>
        <taxon>Sordariomycetidae</taxon>
        <taxon>Diaporthales</taxon>
        <taxon>Cytosporaceae</taxon>
        <taxon>Cytospora</taxon>
    </lineage>
</organism>
<sequence>MDLLKWKRQSSNQSLQRLTLDSPLTSSSPAASSPASSIHENSLRNSGFFTTVKRSLSRASTSPPGSGDASSAGASGSPGRKILHKQRGSFSSFDSMQRRSSVTSEGYSRISRTYSMSFSSTRSSTNGIEWKTAIDWKTQQVEAHCPVEADPQVLRSKPAYMVITQDYIVKMKSKAEALTTFPQISSGLERDNNNTVPSPEPLLVIPIHMVVSAFLAESSRPSFGIEIWWKSSSSRAAHNSTQFFFSLPQERADQMEKTVQQLKAKNTEFPDASLVPLEVEAQILQIITEEEPGFTTCKPEIFPVVRRTPVREDVLSTKLEKTRRAQDGASWYLALGRNKCYIAEAGPGLPVDVRYQSFGLVSLETFRAKWNLHEERFVLSFREPFKPAVTLELASRYYRQIVITFMKADRFLKPCWPTSLQTVEVFRISGLTDPQLLIPGDNYGGLKRTLDAFLSAYNCTPVEWEINWRTAFAPEFRLLPLKSGVAYTNLQILAVMRSLRYNDYFNSISFSGIDLTNLWDKSDFHGRTPAPYMNRSVEALMSEQAEVQALDISNCCLSDLALRDIFEVLFQQGRSLQNLDVSGNRGRVPASVVASLSEIILDLRKVNLSGVLMGDIPGPLFSFETLSRFENLEELDLSNYKVNDATLYALDPASTLRKIALNNCGINGREAARLIRALGQHTSAHLHISGNPVEDGIDDLCQAISLTPGPVGLHMDMVEFRDEYNFVALMKALTANKKISFLSMAGTGPTPSANAPCATEVCEALEGFFAGNNTVKYLDLSGYSGKLDEGQLGKGSARSLRGLASNDTLTHLRIRNQNLHDDVGTLGSVIRQNTTLRMVDCQDNNWNLTSIQFLAKSLKLNKRIIEFPFDQTEHDRVWQRVVGDIRRQSGSSKTALATQHEQEIVLWGALQKQIKELTDTIQRNRLALEFNSSFSIGFEESLETEKGWPSLELKLTNTNQSGPPPHLSATNQKLLQVTPSPNRLLDLDLDSDLIMTPVDASARDKQREMRVHEVPSTAPVTVRSEAVEVEADVAAPYHVDGDEELLETPLGASGLHDDDAGWITPTTSEILAGPTTPRTPPPMLGFPDGMGDDGLGKEGSVQTPARCSAAASSPRVVPAFDMGPYFVGSRYRIGGLEAHMEE</sequence>
<dbReference type="EMBL" id="JAJSPL020000039">
    <property type="protein sequence ID" value="KAK7735298.1"/>
    <property type="molecule type" value="Genomic_DNA"/>
</dbReference>
<evidence type="ECO:0000313" key="4">
    <source>
        <dbReference type="Proteomes" id="UP001320245"/>
    </source>
</evidence>
<dbReference type="InterPro" id="IPR032675">
    <property type="entry name" value="LRR_dom_sf"/>
</dbReference>
<dbReference type="Proteomes" id="UP001320245">
    <property type="component" value="Unassembled WGS sequence"/>
</dbReference>
<dbReference type="Gene3D" id="3.80.10.10">
    <property type="entry name" value="Ribonuclease Inhibitor"/>
    <property type="match status" value="1"/>
</dbReference>
<dbReference type="Pfam" id="PF25353">
    <property type="entry name" value="PH_2nd_LRR"/>
    <property type="match status" value="1"/>
</dbReference>
<protein>
    <recommendedName>
        <fullName evidence="2">LRR-containing protein second PH domain-containing protein</fullName>
    </recommendedName>
</protein>
<evidence type="ECO:0000313" key="3">
    <source>
        <dbReference type="EMBL" id="KAK7735298.1"/>
    </source>
</evidence>
<dbReference type="PANTHER" id="PTHR24114:SF2">
    <property type="entry name" value="F-BOX DOMAIN-CONTAINING PROTEIN-RELATED"/>
    <property type="match status" value="1"/>
</dbReference>
<feature type="region of interest" description="Disordered" evidence="1">
    <location>
        <begin position="1"/>
        <end position="106"/>
    </location>
</feature>
<dbReference type="AlphaFoldDB" id="A0AAN9U0X4"/>
<feature type="compositionally biased region" description="Polar residues" evidence="1">
    <location>
        <begin position="38"/>
        <end position="58"/>
    </location>
</feature>
<accession>A0AAN9U0X4</accession>
<reference evidence="3 4" key="1">
    <citation type="journal article" date="2023" name="PLoS ONE">
        <title>Cytospora paraplurivora sp. nov. isolated from orchards with fruit tree decline syndrome in Ontario, Canada.</title>
        <authorList>
            <person name="Ilyukhin E."/>
            <person name="Nguyen H.D.T."/>
            <person name="Castle A.J."/>
            <person name="Ellouze W."/>
        </authorList>
    </citation>
    <scope>NUCLEOTIDE SEQUENCE [LARGE SCALE GENOMIC DNA]</scope>
    <source>
        <strain evidence="3 4">FDS-564</strain>
    </source>
</reference>
<proteinExistence type="predicted"/>
<gene>
    <name evidence="3" type="ORF">SLS53_007529</name>
</gene>
<dbReference type="InterPro" id="IPR052394">
    <property type="entry name" value="LRR-containing"/>
</dbReference>
<name>A0AAN9U0X4_9PEZI</name>
<feature type="compositionally biased region" description="Low complexity" evidence="1">
    <location>
        <begin position="59"/>
        <end position="79"/>
    </location>
</feature>
<dbReference type="SUPFAM" id="SSF52047">
    <property type="entry name" value="RNI-like"/>
    <property type="match status" value="1"/>
</dbReference>
<dbReference type="PANTHER" id="PTHR24114">
    <property type="entry name" value="LEUCINE RICH REPEAT FAMILY PROTEIN"/>
    <property type="match status" value="1"/>
</dbReference>
<evidence type="ECO:0000256" key="1">
    <source>
        <dbReference type="SAM" id="MobiDB-lite"/>
    </source>
</evidence>
<feature type="domain" description="LRR-containing protein second PH" evidence="2">
    <location>
        <begin position="300"/>
        <end position="424"/>
    </location>
</feature>
<feature type="compositionally biased region" description="Polar residues" evidence="1">
    <location>
        <begin position="88"/>
        <end position="106"/>
    </location>
</feature>
<evidence type="ECO:0000259" key="2">
    <source>
        <dbReference type="Pfam" id="PF25353"/>
    </source>
</evidence>
<feature type="compositionally biased region" description="Low complexity" evidence="1">
    <location>
        <begin position="18"/>
        <end position="37"/>
    </location>
</feature>
<dbReference type="InterPro" id="IPR057334">
    <property type="entry name" value="PH_2nd_LRR"/>
</dbReference>